<feature type="transmembrane region" description="Helical" evidence="2">
    <location>
        <begin position="119"/>
        <end position="140"/>
    </location>
</feature>
<keyword evidence="4" id="KW-1185">Reference proteome</keyword>
<keyword evidence="2" id="KW-0812">Transmembrane</keyword>
<evidence type="ECO:0000256" key="1">
    <source>
        <dbReference type="SAM" id="MobiDB-lite"/>
    </source>
</evidence>
<dbReference type="OrthoDB" id="2637653at2759"/>
<protein>
    <recommendedName>
        <fullName evidence="5">Transmembrane protein</fullName>
    </recommendedName>
</protein>
<evidence type="ECO:0000313" key="4">
    <source>
        <dbReference type="Proteomes" id="UP000092993"/>
    </source>
</evidence>
<comment type="caution">
    <text evidence="3">The sequence shown here is derived from an EMBL/GenBank/DDBJ whole genome shotgun (WGS) entry which is preliminary data.</text>
</comment>
<feature type="transmembrane region" description="Helical" evidence="2">
    <location>
        <begin position="55"/>
        <end position="75"/>
    </location>
</feature>
<evidence type="ECO:0000256" key="2">
    <source>
        <dbReference type="SAM" id="Phobius"/>
    </source>
</evidence>
<dbReference type="AlphaFoldDB" id="A0A1C7M9L2"/>
<keyword evidence="2" id="KW-1133">Transmembrane helix</keyword>
<feature type="transmembrane region" description="Helical" evidence="2">
    <location>
        <begin position="160"/>
        <end position="183"/>
    </location>
</feature>
<name>A0A1C7M9L2_GRIFR</name>
<organism evidence="3 4">
    <name type="scientific">Grifola frondosa</name>
    <name type="common">Maitake</name>
    <name type="synonym">Polyporus frondosus</name>
    <dbReference type="NCBI Taxonomy" id="5627"/>
    <lineage>
        <taxon>Eukaryota</taxon>
        <taxon>Fungi</taxon>
        <taxon>Dikarya</taxon>
        <taxon>Basidiomycota</taxon>
        <taxon>Agaricomycotina</taxon>
        <taxon>Agaricomycetes</taxon>
        <taxon>Polyporales</taxon>
        <taxon>Grifolaceae</taxon>
        <taxon>Grifola</taxon>
    </lineage>
</organism>
<evidence type="ECO:0008006" key="5">
    <source>
        <dbReference type="Google" id="ProtNLM"/>
    </source>
</evidence>
<feature type="region of interest" description="Disordered" evidence="1">
    <location>
        <begin position="282"/>
        <end position="312"/>
    </location>
</feature>
<accession>A0A1C7M9L2</accession>
<feature type="transmembrane region" description="Helical" evidence="2">
    <location>
        <begin position="87"/>
        <end position="107"/>
    </location>
</feature>
<reference evidence="3 4" key="1">
    <citation type="submission" date="2016-03" db="EMBL/GenBank/DDBJ databases">
        <title>Whole genome sequencing of Grifola frondosa 9006-11.</title>
        <authorList>
            <person name="Min B."/>
            <person name="Park H."/>
            <person name="Kim J.-G."/>
            <person name="Cho H."/>
            <person name="Oh Y.-L."/>
            <person name="Kong W.-S."/>
            <person name="Choi I.-G."/>
        </authorList>
    </citation>
    <scope>NUCLEOTIDE SEQUENCE [LARGE SCALE GENOMIC DNA]</scope>
    <source>
        <strain evidence="3 4">9006-11</strain>
    </source>
</reference>
<gene>
    <name evidence="3" type="ORF">A0H81_06540</name>
</gene>
<dbReference type="Proteomes" id="UP000092993">
    <property type="component" value="Unassembled WGS sequence"/>
</dbReference>
<feature type="transmembrane region" description="Helical" evidence="2">
    <location>
        <begin position="232"/>
        <end position="249"/>
    </location>
</feature>
<feature type="transmembrane region" description="Helical" evidence="2">
    <location>
        <begin position="204"/>
        <end position="226"/>
    </location>
</feature>
<sequence>MHALYNYTEYEVLWQADQEAFHAISQAEGASLSSVAALCLIAWDICITMDDENTVDISSGAIFSLAVYSLIALIVLNARSTECEPSLIFEIMSAFVLELVVEMILILRIYAIYAAENRVLRIMLAGFAIQIVVTSISLGISIPKIMTGVQCIATVLPVEMVIYSTVSVVYETFLFVLMMVKMIHNAKYGWSDTALMAVLVRDGAGAFLAIFLAMILNTLLFTLAPASLVTVGFPWLIAIFGSAGPRLIMNLRAEHSRSIGPSSFTDLKFTMPSHIYSAIDDHESDGSELEWSSESSPPSSPDTPNIPNLDRS</sequence>
<dbReference type="EMBL" id="LUGG01000006">
    <property type="protein sequence ID" value="OBZ73548.1"/>
    <property type="molecule type" value="Genomic_DNA"/>
</dbReference>
<proteinExistence type="predicted"/>
<evidence type="ECO:0000313" key="3">
    <source>
        <dbReference type="EMBL" id="OBZ73548.1"/>
    </source>
</evidence>
<dbReference type="OMA" id="AQHANNI"/>
<keyword evidence="2" id="KW-0472">Membrane</keyword>